<dbReference type="AlphaFoldDB" id="A0A915DYZ9"/>
<keyword evidence="1" id="KW-1185">Reference proteome</keyword>
<proteinExistence type="predicted"/>
<reference evidence="2" key="1">
    <citation type="submission" date="2022-11" db="UniProtKB">
        <authorList>
            <consortium name="WormBaseParasite"/>
        </authorList>
    </citation>
    <scope>IDENTIFICATION</scope>
</reference>
<evidence type="ECO:0000313" key="1">
    <source>
        <dbReference type="Proteomes" id="UP000887574"/>
    </source>
</evidence>
<sequence>MGHWCGEDILILVVQTPPEPLVSRQPMKGAVHFPATPMIFVSYGGHVVERFGTVDTYTLPYALEPLRRIVDEANSNLRNAYPLIKNFCNHE</sequence>
<dbReference type="WBParaSite" id="jg24193">
    <property type="protein sequence ID" value="jg24193"/>
    <property type="gene ID" value="jg24193"/>
</dbReference>
<name>A0A915DYZ9_9BILA</name>
<accession>A0A915DYZ9</accession>
<organism evidence="1 2">
    <name type="scientific">Ditylenchus dipsaci</name>
    <dbReference type="NCBI Taxonomy" id="166011"/>
    <lineage>
        <taxon>Eukaryota</taxon>
        <taxon>Metazoa</taxon>
        <taxon>Ecdysozoa</taxon>
        <taxon>Nematoda</taxon>
        <taxon>Chromadorea</taxon>
        <taxon>Rhabditida</taxon>
        <taxon>Tylenchina</taxon>
        <taxon>Tylenchomorpha</taxon>
        <taxon>Sphaerularioidea</taxon>
        <taxon>Anguinidae</taxon>
        <taxon>Anguininae</taxon>
        <taxon>Ditylenchus</taxon>
    </lineage>
</organism>
<evidence type="ECO:0000313" key="2">
    <source>
        <dbReference type="WBParaSite" id="jg24193"/>
    </source>
</evidence>
<protein>
    <submittedName>
        <fullName evidence="2">Uncharacterized protein</fullName>
    </submittedName>
</protein>
<dbReference type="Proteomes" id="UP000887574">
    <property type="component" value="Unplaced"/>
</dbReference>